<feature type="active site" description="Charge relay system" evidence="5 6">
    <location>
        <position position="191"/>
    </location>
</feature>
<protein>
    <submittedName>
        <fullName evidence="11">Subtilase</fullName>
    </submittedName>
</protein>
<comment type="similarity">
    <text evidence="1 6 7">Belongs to the peptidase S8 family.</text>
</comment>
<dbReference type="InterPro" id="IPR023827">
    <property type="entry name" value="Peptidase_S8_Asp-AS"/>
</dbReference>
<keyword evidence="4 6" id="KW-0720">Serine protease</keyword>
<dbReference type="AlphaFoldDB" id="A0A5B7WSW6"/>
<sequence length="1110" mass="115280">MITRRPSGLARTVMASATALALAVTISSPTMAAPVPRPADGEAAQSLGGKHNSTLEDLKVSGPLAKASGEVSVYVQLEGAGAFEEVEVKTRKKNTKRVKQIRSEVEKRGKALAKESKSEVLYTTANTLRGVALKGDAEQLRELAESPDVAKISAIVPKHPTNRGAVIDTGALESWKALGKTGEGVKIAVLDTGVDYTHAGFGGPGTLEGYKQAQASHELPSADSGLLDPEKFIGGWDLVGDDYNADPKAADYQPVPRPDPNPLDCQSAGHGSHVAGSSSGYGVNADGTTFSGDYSKLTAKEVSTMRVGPGTAPESQLIGIRVFGCSGSSAVVGQALDYVLDPNGDGDFSDRADVVNMSLGSDRSPTQDPENDIVDALSKAGILSVVASGNAGDVTDIGGSPGNSRSSLTVANTVGSQVSLDGIQVDAPADVAGTVAGQYSSNFNYTSADPAKLSGEVVMAPSSNAFGCEPFAADSLKGKWVWLQWSEDGQFPCGSAARFNNAEAGGATGVLLDSETNLFDAGIAGNATIPGAQLTLDNSKKLRPAAEAGTLKVTLSPDLIGATSGESGAKDTLNSSSSRGVHGSNGVVKPDVAAPGTQIGSVAVGTGNRPSVKSGTSMATPMVAGVAALVLEGNNYSPEQAKSLIMNTAAADVLAANGKAYGPNRVGAGRVMADAAISSPAYAFDTKNPDLTSVVFGVIELDAKKKFSATRSITVKNTSKKSVDYKLKYVPSTEIPGASYSLDRSSVRVAPGKSAKVNVTLRIDPRKFSKTMDPTMERTQSGLARAWVSDVTGRVELSSSKAPTLRVPVQAAPKPTAEMSGQVKKLKKGQNQTSIKLKGQDLALGKGEGQVTSLLGAFELGATSKREGKRLESIPVASAMDLQYVGASTTAPRTGVADGLLNIGISTWDNWANLAGATELDVEFDTNGDGKADYVSFTTQLDDIDLDLVATFDSKTGAQVDLQPLNGVLGDVDTNTFDTNVAILPVALSSLGLDESSSKISYRVQSYSWYHTDDQGALVPVDTTKWIDFNVASPQLDFGATGTLFTDLKGNHIPVSVENVKKESKALLLHLHNGTGKLGEKKNKHKPQNDGDRAEVLTVVDGHKSGHRKN</sequence>
<feature type="chain" id="PRO_5023037085" evidence="9">
    <location>
        <begin position="33"/>
        <end position="1110"/>
    </location>
</feature>
<evidence type="ECO:0000313" key="12">
    <source>
        <dbReference type="Proteomes" id="UP000307000"/>
    </source>
</evidence>
<dbReference type="CDD" id="cd07474">
    <property type="entry name" value="Peptidases_S8_subtilisin_Vpr-like"/>
    <property type="match status" value="1"/>
</dbReference>
<dbReference type="InterPro" id="IPR036852">
    <property type="entry name" value="Peptidase_S8/S53_dom_sf"/>
</dbReference>
<dbReference type="PANTHER" id="PTHR43806">
    <property type="entry name" value="PEPTIDASE S8"/>
    <property type="match status" value="1"/>
</dbReference>
<evidence type="ECO:0000259" key="10">
    <source>
        <dbReference type="Pfam" id="PF00082"/>
    </source>
</evidence>
<evidence type="ECO:0000256" key="6">
    <source>
        <dbReference type="PROSITE-ProRule" id="PRU01240"/>
    </source>
</evidence>
<organism evidence="11 12">
    <name type="scientific">Glutamicibacter creatinolyticus</name>
    <dbReference type="NCBI Taxonomy" id="162496"/>
    <lineage>
        <taxon>Bacteria</taxon>
        <taxon>Bacillati</taxon>
        <taxon>Actinomycetota</taxon>
        <taxon>Actinomycetes</taxon>
        <taxon>Micrococcales</taxon>
        <taxon>Micrococcaceae</taxon>
        <taxon>Glutamicibacter</taxon>
    </lineage>
</organism>
<dbReference type="InterPro" id="IPR050131">
    <property type="entry name" value="Peptidase_S8_subtilisin-like"/>
</dbReference>
<dbReference type="SUPFAM" id="SSF52743">
    <property type="entry name" value="Subtilisin-like"/>
    <property type="match status" value="1"/>
</dbReference>
<feature type="compositionally biased region" description="Low complexity" evidence="8">
    <location>
        <begin position="267"/>
        <end position="280"/>
    </location>
</feature>
<dbReference type="Gene3D" id="2.60.40.10">
    <property type="entry name" value="Immunoglobulins"/>
    <property type="match status" value="1"/>
</dbReference>
<feature type="region of interest" description="Disordered" evidence="8">
    <location>
        <begin position="245"/>
        <end position="280"/>
    </location>
</feature>
<keyword evidence="12" id="KW-1185">Reference proteome</keyword>
<dbReference type="PROSITE" id="PS00136">
    <property type="entry name" value="SUBTILASE_ASP"/>
    <property type="match status" value="1"/>
</dbReference>
<feature type="active site" description="Charge relay system" evidence="5 6">
    <location>
        <position position="617"/>
    </location>
</feature>
<dbReference type="GO" id="GO:0004252">
    <property type="term" value="F:serine-type endopeptidase activity"/>
    <property type="evidence" value="ECO:0007669"/>
    <property type="project" value="UniProtKB-UniRule"/>
</dbReference>
<feature type="region of interest" description="Disordered" evidence="8">
    <location>
        <begin position="1075"/>
        <end position="1110"/>
    </location>
</feature>
<keyword evidence="3 6" id="KW-0378">Hydrolase</keyword>
<keyword evidence="9" id="KW-0732">Signal</keyword>
<name>A0A5B7WSW6_9MICC</name>
<dbReference type="InterPro" id="IPR013783">
    <property type="entry name" value="Ig-like_fold"/>
</dbReference>
<proteinExistence type="inferred from homology"/>
<evidence type="ECO:0000256" key="3">
    <source>
        <dbReference type="ARBA" id="ARBA00022801"/>
    </source>
</evidence>
<feature type="active site" description="Charge relay system" evidence="5 6">
    <location>
        <position position="270"/>
    </location>
</feature>
<dbReference type="InterPro" id="IPR015500">
    <property type="entry name" value="Peptidase_S8_subtilisin-rel"/>
</dbReference>
<gene>
    <name evidence="11" type="ORF">GcLGCM259_0311</name>
</gene>
<dbReference type="GO" id="GO:0006508">
    <property type="term" value="P:proteolysis"/>
    <property type="evidence" value="ECO:0007669"/>
    <property type="project" value="UniProtKB-KW"/>
</dbReference>
<feature type="signal peptide" evidence="9">
    <location>
        <begin position="1"/>
        <end position="32"/>
    </location>
</feature>
<dbReference type="GO" id="GO:0005975">
    <property type="term" value="P:carbohydrate metabolic process"/>
    <property type="evidence" value="ECO:0007669"/>
    <property type="project" value="UniProtKB-ARBA"/>
</dbReference>
<accession>A0A5B7WSW6</accession>
<dbReference type="PRINTS" id="PR00723">
    <property type="entry name" value="SUBTILISIN"/>
</dbReference>
<dbReference type="EMBL" id="CP034412">
    <property type="protein sequence ID" value="QCY46093.1"/>
    <property type="molecule type" value="Genomic_DNA"/>
</dbReference>
<evidence type="ECO:0000256" key="2">
    <source>
        <dbReference type="ARBA" id="ARBA00022670"/>
    </source>
</evidence>
<dbReference type="PROSITE" id="PS00138">
    <property type="entry name" value="SUBTILASE_SER"/>
    <property type="match status" value="1"/>
</dbReference>
<evidence type="ECO:0000256" key="1">
    <source>
        <dbReference type="ARBA" id="ARBA00011073"/>
    </source>
</evidence>
<evidence type="ECO:0000256" key="5">
    <source>
        <dbReference type="PIRSR" id="PIRSR615500-1"/>
    </source>
</evidence>
<evidence type="ECO:0000313" key="11">
    <source>
        <dbReference type="EMBL" id="QCY46093.1"/>
    </source>
</evidence>
<evidence type="ECO:0000256" key="9">
    <source>
        <dbReference type="SAM" id="SignalP"/>
    </source>
</evidence>
<dbReference type="PANTHER" id="PTHR43806:SF11">
    <property type="entry name" value="CEREVISIN-RELATED"/>
    <property type="match status" value="1"/>
</dbReference>
<evidence type="ECO:0000256" key="7">
    <source>
        <dbReference type="RuleBase" id="RU003355"/>
    </source>
</evidence>
<dbReference type="InterPro" id="IPR034213">
    <property type="entry name" value="S8_Vpr-like"/>
</dbReference>
<feature type="region of interest" description="Disordered" evidence="8">
    <location>
        <begin position="564"/>
        <end position="592"/>
    </location>
</feature>
<dbReference type="KEGG" id="gcr:GcLGCM259_0311"/>
<dbReference type="InterPro" id="IPR000209">
    <property type="entry name" value="Peptidase_S8/S53_dom"/>
</dbReference>
<dbReference type="Pfam" id="PF00082">
    <property type="entry name" value="Peptidase_S8"/>
    <property type="match status" value="1"/>
</dbReference>
<evidence type="ECO:0000256" key="8">
    <source>
        <dbReference type="SAM" id="MobiDB-lite"/>
    </source>
</evidence>
<evidence type="ECO:0000256" key="4">
    <source>
        <dbReference type="ARBA" id="ARBA00022825"/>
    </source>
</evidence>
<feature type="domain" description="Peptidase S8/S53" evidence="10">
    <location>
        <begin position="182"/>
        <end position="662"/>
    </location>
</feature>
<dbReference type="RefSeq" id="WP_138925555.1">
    <property type="nucleotide sequence ID" value="NZ_CP034412.1"/>
</dbReference>
<reference evidence="11 12" key="1">
    <citation type="submission" date="2018-12" db="EMBL/GenBank/DDBJ databases">
        <title>Complete Genome Sequence of Glutamicibacter creatinolyticus strain LGCM259,isolated from an abscess of a 12-year-old mare in Italy.</title>
        <authorList>
            <person name="Santos R.G."/>
            <person name="Silva A.L."/>
            <person name="Seyffert N."/>
            <person name="Castro T.L.P."/>
            <person name="Attili A.R."/>
            <person name="Rifici C."/>
            <person name="Mazzullo G."/>
            <person name="Brenig B."/>
            <person name="Venanzi F."/>
            <person name="Azevedo V."/>
        </authorList>
    </citation>
    <scope>NUCLEOTIDE SEQUENCE [LARGE SCALE GENOMIC DNA]</scope>
    <source>
        <strain evidence="11 12">LGCM 259</strain>
    </source>
</reference>
<dbReference type="PROSITE" id="PS51892">
    <property type="entry name" value="SUBTILASE"/>
    <property type="match status" value="1"/>
</dbReference>
<dbReference type="Proteomes" id="UP000307000">
    <property type="component" value="Chromosome"/>
</dbReference>
<dbReference type="InterPro" id="IPR023828">
    <property type="entry name" value="Peptidase_S8_Ser-AS"/>
</dbReference>
<dbReference type="Gene3D" id="3.40.50.200">
    <property type="entry name" value="Peptidase S8/S53 domain"/>
    <property type="match status" value="2"/>
</dbReference>
<keyword evidence="2 6" id="KW-0645">Protease</keyword>